<comment type="caution">
    <text evidence="2">The sequence shown here is derived from an EMBL/GenBank/DDBJ whole genome shotgun (WGS) entry which is preliminary data.</text>
</comment>
<sequence length="176" mass="21137">MEQSASLYNDWNNYDYLSYLDSREYITEVQDPNQALNLGFYIPFEINSVFEYYGVDLSIIYAALNSFKSISQDSLSIHDEPFDYKKIVQIKRTPELVSPAKHTDENESKEKGETNIQIKREQPRSAWKTDVKDTSSRVQQNCVWRKKHHKFRQSKRNYYHGYRRKNYGQKYSNDWY</sequence>
<accession>A0AAD2D2Y0</accession>
<feature type="compositionally biased region" description="Basic and acidic residues" evidence="1">
    <location>
        <begin position="101"/>
        <end position="131"/>
    </location>
</feature>
<dbReference type="EMBL" id="CAMPGE010019915">
    <property type="protein sequence ID" value="CAI2378215.1"/>
    <property type="molecule type" value="Genomic_DNA"/>
</dbReference>
<organism evidence="2 3">
    <name type="scientific">Euplotes crassus</name>
    <dbReference type="NCBI Taxonomy" id="5936"/>
    <lineage>
        <taxon>Eukaryota</taxon>
        <taxon>Sar</taxon>
        <taxon>Alveolata</taxon>
        <taxon>Ciliophora</taxon>
        <taxon>Intramacronucleata</taxon>
        <taxon>Spirotrichea</taxon>
        <taxon>Hypotrichia</taxon>
        <taxon>Euplotida</taxon>
        <taxon>Euplotidae</taxon>
        <taxon>Moneuplotes</taxon>
    </lineage>
</organism>
<keyword evidence="3" id="KW-1185">Reference proteome</keyword>
<evidence type="ECO:0000313" key="2">
    <source>
        <dbReference type="EMBL" id="CAI2378215.1"/>
    </source>
</evidence>
<proteinExistence type="predicted"/>
<reference evidence="2" key="1">
    <citation type="submission" date="2023-07" db="EMBL/GenBank/DDBJ databases">
        <authorList>
            <consortium name="AG Swart"/>
            <person name="Singh M."/>
            <person name="Singh A."/>
            <person name="Seah K."/>
            <person name="Emmerich C."/>
        </authorList>
    </citation>
    <scope>NUCLEOTIDE SEQUENCE</scope>
    <source>
        <strain evidence="2">DP1</strain>
    </source>
</reference>
<dbReference type="Proteomes" id="UP001295684">
    <property type="component" value="Unassembled WGS sequence"/>
</dbReference>
<name>A0AAD2D2Y0_EUPCR</name>
<protein>
    <submittedName>
        <fullName evidence="2">Uncharacterized protein</fullName>
    </submittedName>
</protein>
<dbReference type="AlphaFoldDB" id="A0AAD2D2Y0"/>
<evidence type="ECO:0000256" key="1">
    <source>
        <dbReference type="SAM" id="MobiDB-lite"/>
    </source>
</evidence>
<evidence type="ECO:0000313" key="3">
    <source>
        <dbReference type="Proteomes" id="UP001295684"/>
    </source>
</evidence>
<feature type="region of interest" description="Disordered" evidence="1">
    <location>
        <begin position="98"/>
        <end position="131"/>
    </location>
</feature>
<gene>
    <name evidence="2" type="ORF">ECRASSUSDP1_LOCUS19610</name>
</gene>